<dbReference type="Gene3D" id="1.20.1250.20">
    <property type="entry name" value="MFS general substrate transporter like domains"/>
    <property type="match status" value="1"/>
</dbReference>
<name>A0A6A6Q400_9PEZI</name>
<evidence type="ECO:0000313" key="11">
    <source>
        <dbReference type="EMBL" id="KAF2487178.1"/>
    </source>
</evidence>
<feature type="transmembrane region" description="Helical" evidence="9">
    <location>
        <begin position="330"/>
        <end position="353"/>
    </location>
</feature>
<sequence length="533" mass="58277">MARLPTFPKIYNTYFLACISTIGGMLFGFDISSISAIIVTKQYIDYFDNPSGIWQGGIGAALAGGSIVGALCAGWISDRIGRRDSIAFACLWWLAGTAVQVSTHSRVQLIVGRCLNGVCVGITSSQVPVYLAEIAKKDKRGSIIVIQQLAIEFGILIMYFIGYGCKFIPGPTASFRTAWGIQFVPCVILLCGLPFLPRSPRWLAKVGRTEEAVTILARIQAKGDVEDPLVVAEWEEITTVLAAERQGVQGWRRYVVDGMWRRTFAGFSVQAWQQLSGANVMTYYLTYVFEMAGLSGNIDLISSGIQYALFIVFTSATYLFIDKTGRRPLLIYGALGMGVCHYVIGALLGGYGTPQPNGFDGNANVTIRVTGSPSYAVIAFCYLLIIVYSLTLAPVCWVYAAEIWSLETRGTGMGIAATGNWMFNFAIGLFIPPAFKSISWKTFIVFGSLCMGAVVQFYFTYPETGGKSLEEVEVLFRKGGPKPWKTRVGQSTLEERTASVVAERRQASIPQEEKGDVVRAEGSISSEEKKESE</sequence>
<dbReference type="PROSITE" id="PS50850">
    <property type="entry name" value="MFS"/>
    <property type="match status" value="1"/>
</dbReference>
<evidence type="ECO:0000259" key="10">
    <source>
        <dbReference type="PROSITE" id="PS50850"/>
    </source>
</evidence>
<dbReference type="InterPro" id="IPR003663">
    <property type="entry name" value="Sugar/inositol_transpt"/>
</dbReference>
<reference evidence="11" key="1">
    <citation type="journal article" date="2020" name="Stud. Mycol.">
        <title>101 Dothideomycetes genomes: a test case for predicting lifestyles and emergence of pathogens.</title>
        <authorList>
            <person name="Haridas S."/>
            <person name="Albert R."/>
            <person name="Binder M."/>
            <person name="Bloem J."/>
            <person name="Labutti K."/>
            <person name="Salamov A."/>
            <person name="Andreopoulos B."/>
            <person name="Baker S."/>
            <person name="Barry K."/>
            <person name="Bills G."/>
            <person name="Bluhm B."/>
            <person name="Cannon C."/>
            <person name="Castanera R."/>
            <person name="Culley D."/>
            <person name="Daum C."/>
            <person name="Ezra D."/>
            <person name="Gonzalez J."/>
            <person name="Henrissat B."/>
            <person name="Kuo A."/>
            <person name="Liang C."/>
            <person name="Lipzen A."/>
            <person name="Lutzoni F."/>
            <person name="Magnuson J."/>
            <person name="Mondo S."/>
            <person name="Nolan M."/>
            <person name="Ohm R."/>
            <person name="Pangilinan J."/>
            <person name="Park H.-J."/>
            <person name="Ramirez L."/>
            <person name="Alfaro M."/>
            <person name="Sun H."/>
            <person name="Tritt A."/>
            <person name="Yoshinaga Y."/>
            <person name="Zwiers L.-H."/>
            <person name="Turgeon B."/>
            <person name="Goodwin S."/>
            <person name="Spatafora J."/>
            <person name="Crous P."/>
            <person name="Grigoriev I."/>
        </authorList>
    </citation>
    <scope>NUCLEOTIDE SEQUENCE</scope>
    <source>
        <strain evidence="11">CBS 113389</strain>
    </source>
</reference>
<dbReference type="InterPro" id="IPR005828">
    <property type="entry name" value="MFS_sugar_transport-like"/>
</dbReference>
<feature type="transmembrane region" description="Helical" evidence="9">
    <location>
        <begin position="12"/>
        <end position="40"/>
    </location>
</feature>
<feature type="transmembrane region" description="Helical" evidence="9">
    <location>
        <begin position="143"/>
        <end position="161"/>
    </location>
</feature>
<dbReference type="AlphaFoldDB" id="A0A6A6Q400"/>
<dbReference type="SUPFAM" id="SSF103473">
    <property type="entry name" value="MFS general substrate transporter"/>
    <property type="match status" value="1"/>
</dbReference>
<feature type="transmembrane region" description="Helical" evidence="9">
    <location>
        <begin position="412"/>
        <end position="432"/>
    </location>
</feature>
<dbReference type="RefSeq" id="XP_033593747.1">
    <property type="nucleotide sequence ID" value="XM_033732196.1"/>
</dbReference>
<evidence type="ECO:0000256" key="1">
    <source>
        <dbReference type="ARBA" id="ARBA00004141"/>
    </source>
</evidence>
<feature type="region of interest" description="Disordered" evidence="8">
    <location>
        <begin position="499"/>
        <end position="533"/>
    </location>
</feature>
<keyword evidence="12" id="KW-1185">Reference proteome</keyword>
<dbReference type="PANTHER" id="PTHR48022:SF47">
    <property type="entry name" value="MAJOR FACILITATOR SUPERFAMILY (MFS) PROFILE DOMAIN-CONTAINING PROTEIN"/>
    <property type="match status" value="1"/>
</dbReference>
<dbReference type="PROSITE" id="PS00216">
    <property type="entry name" value="SUGAR_TRANSPORT_1"/>
    <property type="match status" value="1"/>
</dbReference>
<evidence type="ECO:0000256" key="2">
    <source>
        <dbReference type="ARBA" id="ARBA00010992"/>
    </source>
</evidence>
<dbReference type="GO" id="GO:0016020">
    <property type="term" value="C:membrane"/>
    <property type="evidence" value="ECO:0007669"/>
    <property type="project" value="UniProtKB-SubCell"/>
</dbReference>
<evidence type="ECO:0000313" key="12">
    <source>
        <dbReference type="Proteomes" id="UP000799767"/>
    </source>
</evidence>
<feature type="transmembrane region" description="Helical" evidence="9">
    <location>
        <begin position="173"/>
        <end position="196"/>
    </location>
</feature>
<comment type="similarity">
    <text evidence="2 7">Belongs to the major facilitator superfamily. Sugar transporter (TC 2.A.1.1) family.</text>
</comment>
<gene>
    <name evidence="11" type="ORF">BDY17DRAFT_288475</name>
</gene>
<dbReference type="InterPro" id="IPR020846">
    <property type="entry name" value="MFS_dom"/>
</dbReference>
<dbReference type="GeneID" id="54473198"/>
<feature type="transmembrane region" description="Helical" evidence="9">
    <location>
        <begin position="52"/>
        <end position="73"/>
    </location>
</feature>
<dbReference type="PRINTS" id="PR00171">
    <property type="entry name" value="SUGRTRNSPORT"/>
</dbReference>
<evidence type="ECO:0000256" key="5">
    <source>
        <dbReference type="ARBA" id="ARBA00022989"/>
    </source>
</evidence>
<evidence type="ECO:0000256" key="7">
    <source>
        <dbReference type="RuleBase" id="RU003346"/>
    </source>
</evidence>
<feature type="compositionally biased region" description="Basic and acidic residues" evidence="8">
    <location>
        <begin position="499"/>
        <end position="519"/>
    </location>
</feature>
<proteinExistence type="inferred from homology"/>
<evidence type="ECO:0000256" key="4">
    <source>
        <dbReference type="ARBA" id="ARBA00022692"/>
    </source>
</evidence>
<dbReference type="GO" id="GO:0005351">
    <property type="term" value="F:carbohydrate:proton symporter activity"/>
    <property type="evidence" value="ECO:0007669"/>
    <property type="project" value="TreeGrafter"/>
</dbReference>
<evidence type="ECO:0000256" key="3">
    <source>
        <dbReference type="ARBA" id="ARBA00022448"/>
    </source>
</evidence>
<feature type="transmembrane region" description="Helical" evidence="9">
    <location>
        <begin position="304"/>
        <end position="321"/>
    </location>
</feature>
<dbReference type="EMBL" id="MU001631">
    <property type="protein sequence ID" value="KAF2487178.1"/>
    <property type="molecule type" value="Genomic_DNA"/>
</dbReference>
<comment type="subcellular location">
    <subcellularLocation>
        <location evidence="1">Membrane</location>
        <topology evidence="1">Multi-pass membrane protein</topology>
    </subcellularLocation>
</comment>
<protein>
    <submittedName>
        <fullName evidence="11">General substrate transporter</fullName>
    </submittedName>
</protein>
<feature type="domain" description="Major facilitator superfamily (MFS) profile" evidence="10">
    <location>
        <begin position="16"/>
        <end position="465"/>
    </location>
</feature>
<dbReference type="OrthoDB" id="4142200at2759"/>
<dbReference type="FunFam" id="1.20.1250.20:FF:000026">
    <property type="entry name" value="MFS quinate transporter QutD"/>
    <property type="match status" value="1"/>
</dbReference>
<dbReference type="PANTHER" id="PTHR48022">
    <property type="entry name" value="PLASTIDIC GLUCOSE TRANSPORTER 4"/>
    <property type="match status" value="1"/>
</dbReference>
<evidence type="ECO:0000256" key="8">
    <source>
        <dbReference type="SAM" id="MobiDB-lite"/>
    </source>
</evidence>
<dbReference type="NCBIfam" id="TIGR00879">
    <property type="entry name" value="SP"/>
    <property type="match status" value="1"/>
</dbReference>
<keyword evidence="5 9" id="KW-1133">Transmembrane helix</keyword>
<dbReference type="InterPro" id="IPR050360">
    <property type="entry name" value="MFS_Sugar_Transporters"/>
</dbReference>
<dbReference type="PROSITE" id="PS00217">
    <property type="entry name" value="SUGAR_TRANSPORT_2"/>
    <property type="match status" value="1"/>
</dbReference>
<dbReference type="Proteomes" id="UP000799767">
    <property type="component" value="Unassembled WGS sequence"/>
</dbReference>
<organism evidence="11 12">
    <name type="scientific">Neohortaea acidophila</name>
    <dbReference type="NCBI Taxonomy" id="245834"/>
    <lineage>
        <taxon>Eukaryota</taxon>
        <taxon>Fungi</taxon>
        <taxon>Dikarya</taxon>
        <taxon>Ascomycota</taxon>
        <taxon>Pezizomycotina</taxon>
        <taxon>Dothideomycetes</taxon>
        <taxon>Dothideomycetidae</taxon>
        <taxon>Mycosphaerellales</taxon>
        <taxon>Teratosphaeriaceae</taxon>
        <taxon>Neohortaea</taxon>
    </lineage>
</organism>
<accession>A0A6A6Q400</accession>
<dbReference type="InterPro" id="IPR036259">
    <property type="entry name" value="MFS_trans_sf"/>
</dbReference>
<feature type="transmembrane region" description="Helical" evidence="9">
    <location>
        <begin position="373"/>
        <end position="400"/>
    </location>
</feature>
<keyword evidence="6 9" id="KW-0472">Membrane</keyword>
<dbReference type="Pfam" id="PF00083">
    <property type="entry name" value="Sugar_tr"/>
    <property type="match status" value="1"/>
</dbReference>
<keyword evidence="4 9" id="KW-0812">Transmembrane</keyword>
<keyword evidence="3 7" id="KW-0813">Transport</keyword>
<evidence type="ECO:0000256" key="6">
    <source>
        <dbReference type="ARBA" id="ARBA00023136"/>
    </source>
</evidence>
<feature type="transmembrane region" description="Helical" evidence="9">
    <location>
        <begin position="438"/>
        <end position="459"/>
    </location>
</feature>
<dbReference type="InterPro" id="IPR005829">
    <property type="entry name" value="Sugar_transporter_CS"/>
</dbReference>
<evidence type="ECO:0000256" key="9">
    <source>
        <dbReference type="SAM" id="Phobius"/>
    </source>
</evidence>